<evidence type="ECO:0000313" key="4">
    <source>
        <dbReference type="EMBL" id="MEQ2709677.1"/>
    </source>
</evidence>
<dbReference type="InterPro" id="IPR011032">
    <property type="entry name" value="GroES-like_sf"/>
</dbReference>
<dbReference type="InterPro" id="IPR050129">
    <property type="entry name" value="Zn_alcohol_dh"/>
</dbReference>
<dbReference type="SUPFAM" id="SSF51735">
    <property type="entry name" value="NAD(P)-binding Rossmann-fold domains"/>
    <property type="match status" value="1"/>
</dbReference>
<gene>
    <name evidence="4" type="ORF">AAAU51_00550</name>
</gene>
<sequence>MQAALMYGPNDIRVEEIDRPECPEGGFVLKVMAVGLCGSDIRNLTTDSKSGKYPHIYGHEITGIVDEVSPSCKEYNIGDRLYIYPADHCMQCEPCRTGHSEMCENLGNNLDRPGGFAQYYTVLPRQIARDVIYRIPDKISYDRASLGEPLSSVYACQENIDVGFGETIVIIGAGPIGCFHAKLAKLRGAKKVIMIEINDKRLETAKQFGVDHTINSLNENPIQAVRELTDGKGADKVISANPSTQAQAQAIFMAKRTGIVVFFGGVAKGALTELDTNYIHYNGLWIYGHYGSNSMQVQKSFELAISDEFEAEKFITHVLPLSEINKGIALTKSGEAIKVVLHPNEF</sequence>
<dbReference type="InterPro" id="IPR013154">
    <property type="entry name" value="ADH-like_N"/>
</dbReference>
<dbReference type="InterPro" id="IPR013149">
    <property type="entry name" value="ADH-like_C"/>
</dbReference>
<keyword evidence="1" id="KW-0560">Oxidoreductase</keyword>
<dbReference type="Pfam" id="PF00107">
    <property type="entry name" value="ADH_zinc_N"/>
    <property type="match status" value="1"/>
</dbReference>
<feature type="domain" description="Alcohol dehydrogenase-like C-terminal" evidence="2">
    <location>
        <begin position="175"/>
        <end position="303"/>
    </location>
</feature>
<keyword evidence="5" id="KW-1185">Reference proteome</keyword>
<dbReference type="SUPFAM" id="SSF50129">
    <property type="entry name" value="GroES-like"/>
    <property type="match status" value="1"/>
</dbReference>
<dbReference type="PANTHER" id="PTHR43401:SF2">
    <property type="entry name" value="L-THREONINE 3-DEHYDROGENASE"/>
    <property type="match status" value="1"/>
</dbReference>
<comment type="caution">
    <text evidence="4">The sequence shown here is derived from an EMBL/GenBank/DDBJ whole genome shotgun (WGS) entry which is preliminary data.</text>
</comment>
<feature type="domain" description="Alcohol dehydrogenase-like N-terminal" evidence="3">
    <location>
        <begin position="26"/>
        <end position="127"/>
    </location>
</feature>
<accession>A0ABV1IS22</accession>
<dbReference type="Gene3D" id="3.90.180.10">
    <property type="entry name" value="Medium-chain alcohol dehydrogenases, catalytic domain"/>
    <property type="match status" value="1"/>
</dbReference>
<dbReference type="EMBL" id="JBBNIN010000001">
    <property type="protein sequence ID" value="MEQ2709677.1"/>
    <property type="molecule type" value="Genomic_DNA"/>
</dbReference>
<evidence type="ECO:0000259" key="2">
    <source>
        <dbReference type="Pfam" id="PF00107"/>
    </source>
</evidence>
<dbReference type="RefSeq" id="WP_022375352.1">
    <property type="nucleotide sequence ID" value="NZ_JBBNIN010000001.1"/>
</dbReference>
<protein>
    <submittedName>
        <fullName evidence="4">Zn-dependent alcohol dehydrogenase</fullName>
    </submittedName>
</protein>
<evidence type="ECO:0000313" key="5">
    <source>
        <dbReference type="Proteomes" id="UP001482154"/>
    </source>
</evidence>
<proteinExistence type="predicted"/>
<reference evidence="4 5" key="1">
    <citation type="submission" date="2024-04" db="EMBL/GenBank/DDBJ databases">
        <title>Human intestinal bacterial collection.</title>
        <authorList>
            <person name="Pauvert C."/>
            <person name="Hitch T.C.A."/>
            <person name="Clavel T."/>
        </authorList>
    </citation>
    <scope>NUCLEOTIDE SEQUENCE [LARGE SCALE GENOMIC DNA]</scope>
    <source>
        <strain evidence="4 5">CLA-AA-H249</strain>
    </source>
</reference>
<dbReference type="Gene3D" id="3.40.50.720">
    <property type="entry name" value="NAD(P)-binding Rossmann-like Domain"/>
    <property type="match status" value="1"/>
</dbReference>
<dbReference type="Pfam" id="PF08240">
    <property type="entry name" value="ADH_N"/>
    <property type="match status" value="1"/>
</dbReference>
<organism evidence="4 5">
    <name type="scientific">Anaerostipes amylophilus</name>
    <dbReference type="NCBI Taxonomy" id="2981779"/>
    <lineage>
        <taxon>Bacteria</taxon>
        <taxon>Bacillati</taxon>
        <taxon>Bacillota</taxon>
        <taxon>Clostridia</taxon>
        <taxon>Lachnospirales</taxon>
        <taxon>Lachnospiraceae</taxon>
        <taxon>Anaerostipes</taxon>
    </lineage>
</organism>
<evidence type="ECO:0000259" key="3">
    <source>
        <dbReference type="Pfam" id="PF08240"/>
    </source>
</evidence>
<dbReference type="PANTHER" id="PTHR43401">
    <property type="entry name" value="L-THREONINE 3-DEHYDROGENASE"/>
    <property type="match status" value="1"/>
</dbReference>
<dbReference type="InterPro" id="IPR036291">
    <property type="entry name" value="NAD(P)-bd_dom_sf"/>
</dbReference>
<name>A0ABV1IS22_9FIRM</name>
<evidence type="ECO:0000256" key="1">
    <source>
        <dbReference type="ARBA" id="ARBA00023002"/>
    </source>
</evidence>
<dbReference type="Proteomes" id="UP001482154">
    <property type="component" value="Unassembled WGS sequence"/>
</dbReference>